<evidence type="ECO:0000313" key="3">
    <source>
        <dbReference type="Proteomes" id="UP000271925"/>
    </source>
</evidence>
<dbReference type="EMBL" id="RQJO01000008">
    <property type="protein sequence ID" value="RRB04919.1"/>
    <property type="molecule type" value="Genomic_DNA"/>
</dbReference>
<name>A0A3P1BVI2_9BACT</name>
<reference evidence="2 3" key="1">
    <citation type="submission" date="2018-11" db="EMBL/GenBank/DDBJ databases">
        <authorList>
            <person name="Zhou Z."/>
            <person name="Wang G."/>
        </authorList>
    </citation>
    <scope>NUCLEOTIDE SEQUENCE [LARGE SCALE GENOMIC DNA]</scope>
    <source>
        <strain evidence="2 3">KCTC52004</strain>
    </source>
</reference>
<keyword evidence="3" id="KW-1185">Reference proteome</keyword>
<sequence>MTYLQFYKKLQTLPAPYQAEVEDFIDFLKAKQQKADQPKKRPVFGSATGQFEISPEFDKPLDDFADYM</sequence>
<gene>
    <name evidence="2" type="ORF">EHT25_15795</name>
</gene>
<dbReference type="RefSeq" id="WP_124876029.1">
    <property type="nucleotide sequence ID" value="NZ_RQJO01000008.1"/>
</dbReference>
<dbReference type="Proteomes" id="UP000271925">
    <property type="component" value="Unassembled WGS sequence"/>
</dbReference>
<accession>A0A3P1BVI2</accession>
<evidence type="ECO:0000259" key="1">
    <source>
        <dbReference type="Pfam" id="PF10047"/>
    </source>
</evidence>
<organism evidence="2 3">
    <name type="scientific">Larkinella rosea</name>
    <dbReference type="NCBI Taxonomy" id="2025312"/>
    <lineage>
        <taxon>Bacteria</taxon>
        <taxon>Pseudomonadati</taxon>
        <taxon>Bacteroidota</taxon>
        <taxon>Cytophagia</taxon>
        <taxon>Cytophagales</taxon>
        <taxon>Spirosomataceae</taxon>
        <taxon>Larkinella</taxon>
    </lineage>
</organism>
<dbReference type="InterPro" id="IPR018739">
    <property type="entry name" value="DUF2281"/>
</dbReference>
<evidence type="ECO:0000313" key="2">
    <source>
        <dbReference type="EMBL" id="RRB04919.1"/>
    </source>
</evidence>
<protein>
    <submittedName>
        <fullName evidence="2">DUF2281 domain-containing protein</fullName>
    </submittedName>
</protein>
<proteinExistence type="predicted"/>
<feature type="domain" description="DUF2281" evidence="1">
    <location>
        <begin position="7"/>
        <end position="67"/>
    </location>
</feature>
<comment type="caution">
    <text evidence="2">The sequence shown here is derived from an EMBL/GenBank/DDBJ whole genome shotgun (WGS) entry which is preliminary data.</text>
</comment>
<dbReference type="AlphaFoldDB" id="A0A3P1BVI2"/>
<dbReference type="Pfam" id="PF10047">
    <property type="entry name" value="DUF2281"/>
    <property type="match status" value="1"/>
</dbReference>